<evidence type="ECO:0000313" key="3">
    <source>
        <dbReference type="EMBL" id="KAG2218649.1"/>
    </source>
</evidence>
<evidence type="ECO:0000313" key="4">
    <source>
        <dbReference type="Proteomes" id="UP000646827"/>
    </source>
</evidence>
<evidence type="ECO:0000259" key="2">
    <source>
        <dbReference type="Pfam" id="PF10419"/>
    </source>
</evidence>
<dbReference type="Pfam" id="PF10419">
    <property type="entry name" value="TFIIIC_sub6"/>
    <property type="match status" value="1"/>
</dbReference>
<accession>A0A8H7VL59</accession>
<organism evidence="3 4">
    <name type="scientific">Circinella minor</name>
    <dbReference type="NCBI Taxonomy" id="1195481"/>
    <lineage>
        <taxon>Eukaryota</taxon>
        <taxon>Fungi</taxon>
        <taxon>Fungi incertae sedis</taxon>
        <taxon>Mucoromycota</taxon>
        <taxon>Mucoromycotina</taxon>
        <taxon>Mucoromycetes</taxon>
        <taxon>Mucorales</taxon>
        <taxon>Lichtheimiaceae</taxon>
        <taxon>Circinella</taxon>
    </lineage>
</organism>
<feature type="region of interest" description="Disordered" evidence="1">
    <location>
        <begin position="138"/>
        <end position="175"/>
    </location>
</feature>
<dbReference type="AlphaFoldDB" id="A0A8H7VL59"/>
<name>A0A8H7VL59_9FUNG</name>
<dbReference type="OrthoDB" id="1877767at2759"/>
<gene>
    <name evidence="3" type="ORF">INT45_000822</name>
</gene>
<reference evidence="3 4" key="1">
    <citation type="submission" date="2020-12" db="EMBL/GenBank/DDBJ databases">
        <title>Metabolic potential, ecology and presence of endohyphal bacteria is reflected in genomic diversity of Mucoromycotina.</title>
        <authorList>
            <person name="Muszewska A."/>
            <person name="Okrasinska A."/>
            <person name="Steczkiewicz K."/>
            <person name="Drgas O."/>
            <person name="Orlowska M."/>
            <person name="Perlinska-Lenart U."/>
            <person name="Aleksandrzak-Piekarczyk T."/>
            <person name="Szatraj K."/>
            <person name="Zielenkiewicz U."/>
            <person name="Pilsyk S."/>
            <person name="Malc E."/>
            <person name="Mieczkowski P."/>
            <person name="Kruszewska J.S."/>
            <person name="Biernat P."/>
            <person name="Pawlowska J."/>
        </authorList>
    </citation>
    <scope>NUCLEOTIDE SEQUENCE [LARGE SCALE GENOMIC DNA]</scope>
    <source>
        <strain evidence="3 4">CBS 142.35</strain>
    </source>
</reference>
<comment type="caution">
    <text evidence="3">The sequence shown here is derived from an EMBL/GenBank/DDBJ whole genome shotgun (WGS) entry which is preliminary data.</text>
</comment>
<keyword evidence="4" id="KW-1185">Reference proteome</keyword>
<protein>
    <recommendedName>
        <fullName evidence="2">Transcription factor TFIIIC triple barrel domain-containing protein</fullName>
    </recommendedName>
</protein>
<dbReference type="Proteomes" id="UP000646827">
    <property type="component" value="Unassembled WGS sequence"/>
</dbReference>
<evidence type="ECO:0000256" key="1">
    <source>
        <dbReference type="SAM" id="MobiDB-lite"/>
    </source>
</evidence>
<proteinExistence type="predicted"/>
<sequence length="175" mass="19913">MSDSEDEYEEETVYLVVDLGPEMSPEVLERLGRENAEMTYLGTEEGEQFIQLNGTTFHGQLDETIATNLLFEVHERKREGPGLLPLLTSIKREGEDEAARALRQQQQQQQQQLLHSELSFAVKTDNVVMCDRVTLIEKSNQEKESKEKDAGSSSKQDINKQKESLTLLLAQRNTD</sequence>
<feature type="compositionally biased region" description="Basic and acidic residues" evidence="1">
    <location>
        <begin position="139"/>
        <end position="150"/>
    </location>
</feature>
<dbReference type="EMBL" id="JAEPRB010000218">
    <property type="protein sequence ID" value="KAG2218649.1"/>
    <property type="molecule type" value="Genomic_DNA"/>
</dbReference>
<dbReference type="Gene3D" id="2.60.40.4370">
    <property type="match status" value="1"/>
</dbReference>
<feature type="domain" description="Transcription factor TFIIIC triple barrel" evidence="2">
    <location>
        <begin position="9"/>
        <end position="135"/>
    </location>
</feature>
<dbReference type="InterPro" id="IPR019481">
    <property type="entry name" value="TFIIIC_triple_barrel"/>
</dbReference>